<dbReference type="Proteomes" id="UP000187203">
    <property type="component" value="Unassembled WGS sequence"/>
</dbReference>
<dbReference type="EMBL" id="AWUE01022657">
    <property type="protein sequence ID" value="OMO57004.1"/>
    <property type="molecule type" value="Genomic_DNA"/>
</dbReference>
<name>A0A1R3GFZ2_9ROSI</name>
<protein>
    <recommendedName>
        <fullName evidence="3">Nucleic acid-binding protein</fullName>
    </recommendedName>
</protein>
<dbReference type="AlphaFoldDB" id="A0A1R3GFZ2"/>
<reference evidence="2" key="1">
    <citation type="submission" date="2013-09" db="EMBL/GenBank/DDBJ databases">
        <title>Corchorus olitorius genome sequencing.</title>
        <authorList>
            <person name="Alam M."/>
            <person name="Haque M.S."/>
            <person name="Islam M.S."/>
            <person name="Emdad E.M."/>
            <person name="Islam M.M."/>
            <person name="Ahmed B."/>
            <person name="Halim A."/>
            <person name="Hossen Q.M.M."/>
            <person name="Hossain M.Z."/>
            <person name="Ahmed R."/>
            <person name="Khan M.M."/>
            <person name="Islam R."/>
            <person name="Rashid M.M."/>
            <person name="Khan S.A."/>
            <person name="Rahman M.S."/>
            <person name="Alam M."/>
            <person name="Yahiya A.S."/>
            <person name="Khan M.S."/>
            <person name="Azam M.S."/>
            <person name="Haque T."/>
            <person name="Lashkar M.Z.H."/>
            <person name="Akhand A.I."/>
            <person name="Morshed G."/>
            <person name="Roy S."/>
            <person name="Uddin K.S."/>
            <person name="Rabeya T."/>
            <person name="Hossain A.S."/>
            <person name="Chowdhury A."/>
            <person name="Snigdha A.R."/>
            <person name="Mortoza M.S."/>
            <person name="Matin S.A."/>
            <person name="Hoque S.M.E."/>
            <person name="Islam M.K."/>
            <person name="Roy D.K."/>
            <person name="Haider R."/>
            <person name="Moosa M.M."/>
            <person name="Elias S.M."/>
            <person name="Hasan A.M."/>
            <person name="Jahan S."/>
            <person name="Shafiuddin M."/>
            <person name="Mahmood N."/>
            <person name="Shommy N.S."/>
        </authorList>
    </citation>
    <scope>NUCLEOTIDE SEQUENCE [LARGE SCALE GENOMIC DNA]</scope>
    <source>
        <strain evidence="2">cv. O-4</strain>
    </source>
</reference>
<keyword evidence="2" id="KW-1185">Reference proteome</keyword>
<dbReference type="PANTHER" id="PTHR47165:SF4">
    <property type="entry name" value="OS03G0429900 PROTEIN"/>
    <property type="match status" value="1"/>
</dbReference>
<organism evidence="1 2">
    <name type="scientific">Corchorus olitorius</name>
    <dbReference type="NCBI Taxonomy" id="93759"/>
    <lineage>
        <taxon>Eukaryota</taxon>
        <taxon>Viridiplantae</taxon>
        <taxon>Streptophyta</taxon>
        <taxon>Embryophyta</taxon>
        <taxon>Tracheophyta</taxon>
        <taxon>Spermatophyta</taxon>
        <taxon>Magnoliopsida</taxon>
        <taxon>eudicotyledons</taxon>
        <taxon>Gunneridae</taxon>
        <taxon>Pentapetalae</taxon>
        <taxon>rosids</taxon>
        <taxon>malvids</taxon>
        <taxon>Malvales</taxon>
        <taxon>Malvaceae</taxon>
        <taxon>Grewioideae</taxon>
        <taxon>Apeibeae</taxon>
        <taxon>Corchorus</taxon>
    </lineage>
</organism>
<dbReference type="PANTHER" id="PTHR47165">
    <property type="entry name" value="OS03G0429900 PROTEIN"/>
    <property type="match status" value="1"/>
</dbReference>
<dbReference type="InterPro" id="IPR012340">
    <property type="entry name" value="NA-bd_OB-fold"/>
</dbReference>
<accession>A0A1R3GFZ2</accession>
<evidence type="ECO:0000313" key="1">
    <source>
        <dbReference type="EMBL" id="OMO57004.1"/>
    </source>
</evidence>
<dbReference type="OrthoDB" id="1931061at2759"/>
<evidence type="ECO:0000313" key="2">
    <source>
        <dbReference type="Proteomes" id="UP000187203"/>
    </source>
</evidence>
<gene>
    <name evidence="1" type="ORF">COLO4_35518</name>
</gene>
<dbReference type="Gene3D" id="2.40.50.140">
    <property type="entry name" value="Nucleic acid-binding proteins"/>
    <property type="match status" value="1"/>
</dbReference>
<proteinExistence type="predicted"/>
<sequence>MAFVATDHSGNGIHVQIAERDMGIFKPLLIEGALYDITRFRIGAPTVRYIASPSSYAMFLSKSTVLNPINEDVSAYPGNLFDFTAENHLPYLANRDKFLAGMIVRTINGDPFLTSCSASKIYVNLDIQEVGLIQMM</sequence>
<comment type="caution">
    <text evidence="1">The sequence shown here is derived from an EMBL/GenBank/DDBJ whole genome shotgun (WGS) entry which is preliminary data.</text>
</comment>
<evidence type="ECO:0008006" key="3">
    <source>
        <dbReference type="Google" id="ProtNLM"/>
    </source>
</evidence>